<name>A0A0E9X9E8_ANGAN</name>
<organism evidence="1">
    <name type="scientific">Anguilla anguilla</name>
    <name type="common">European freshwater eel</name>
    <name type="synonym">Muraena anguilla</name>
    <dbReference type="NCBI Taxonomy" id="7936"/>
    <lineage>
        <taxon>Eukaryota</taxon>
        <taxon>Metazoa</taxon>
        <taxon>Chordata</taxon>
        <taxon>Craniata</taxon>
        <taxon>Vertebrata</taxon>
        <taxon>Euteleostomi</taxon>
        <taxon>Actinopterygii</taxon>
        <taxon>Neopterygii</taxon>
        <taxon>Teleostei</taxon>
        <taxon>Anguilliformes</taxon>
        <taxon>Anguillidae</taxon>
        <taxon>Anguilla</taxon>
    </lineage>
</organism>
<reference evidence="1" key="2">
    <citation type="journal article" date="2015" name="Fish Shellfish Immunol.">
        <title>Early steps in the European eel (Anguilla anguilla)-Vibrio vulnificus interaction in the gills: Role of the RtxA13 toxin.</title>
        <authorList>
            <person name="Callol A."/>
            <person name="Pajuelo D."/>
            <person name="Ebbesson L."/>
            <person name="Teles M."/>
            <person name="MacKenzie S."/>
            <person name="Amaro C."/>
        </authorList>
    </citation>
    <scope>NUCLEOTIDE SEQUENCE</scope>
</reference>
<sequence>MRVSQILKLHVLYTVEI</sequence>
<dbReference type="AlphaFoldDB" id="A0A0E9X9E8"/>
<reference evidence="1" key="1">
    <citation type="submission" date="2014-11" db="EMBL/GenBank/DDBJ databases">
        <authorList>
            <person name="Amaro Gonzalez C."/>
        </authorList>
    </citation>
    <scope>NUCLEOTIDE SEQUENCE</scope>
</reference>
<evidence type="ECO:0000313" key="1">
    <source>
        <dbReference type="EMBL" id="JAH99362.1"/>
    </source>
</evidence>
<dbReference type="EMBL" id="GBXM01009215">
    <property type="protein sequence ID" value="JAH99362.1"/>
    <property type="molecule type" value="Transcribed_RNA"/>
</dbReference>
<proteinExistence type="predicted"/>
<accession>A0A0E9X9E8</accession>
<protein>
    <submittedName>
        <fullName evidence="1">Uncharacterized protein</fullName>
    </submittedName>
</protein>